<organism evidence="1">
    <name type="scientific">uncultured Helicobacter sp</name>
    <dbReference type="NCBI Taxonomy" id="175537"/>
    <lineage>
        <taxon>Bacteria</taxon>
        <taxon>Pseudomonadati</taxon>
        <taxon>Campylobacterota</taxon>
        <taxon>Epsilonproteobacteria</taxon>
        <taxon>Campylobacterales</taxon>
        <taxon>Helicobacteraceae</taxon>
        <taxon>Helicobacter</taxon>
        <taxon>environmental samples</taxon>
    </lineage>
</organism>
<accession>A0A650EKA2</accession>
<protein>
    <recommendedName>
        <fullName evidence="2">Lipoprotein</fullName>
    </recommendedName>
</protein>
<name>A0A650EKA2_9HELI</name>
<evidence type="ECO:0000313" key="1">
    <source>
        <dbReference type="EMBL" id="QGT50187.1"/>
    </source>
</evidence>
<gene>
    <name evidence="1" type="ORF">Helico6505_0190</name>
</gene>
<dbReference type="AlphaFoldDB" id="A0A650EKA2"/>
<dbReference type="PROSITE" id="PS51257">
    <property type="entry name" value="PROKAR_LIPOPROTEIN"/>
    <property type="match status" value="1"/>
</dbReference>
<proteinExistence type="predicted"/>
<sequence>MRIFQGLFTGFMGLAVLLTGCGDGDSDSNFSLSSSEPLVNVALQDNKIIIDILDNDLQIQDIVVNRGNCWVVDAFYDTIEYTGKFSNNYGGIYEIEIPTIFYGKAGEFYPEKVRDDIYSTWAGCRAGFGSGDFYKWVNKKAGSQACRGVKWDKFLEEHDNDYPSAYLAYAESIQKEYLNQSTFEAEEYLNRNPDLKEYAPEDFMKTIKEALKEFQEAEMFFMDEIKKRKPTKKYQFGDKTKALVYSTNSGRCNVREAVIKTNKGNWSFGWEQH</sequence>
<dbReference type="EMBL" id="MN577568">
    <property type="protein sequence ID" value="QGT50187.1"/>
    <property type="molecule type" value="Genomic_DNA"/>
</dbReference>
<evidence type="ECO:0008006" key="2">
    <source>
        <dbReference type="Google" id="ProtNLM"/>
    </source>
</evidence>
<reference evidence="1" key="1">
    <citation type="journal article" date="2020" name="J. ISSAAS">
        <title>Lactobacilli and other gastrointestinal microbiota of Peromyscus leucopus, reservoir host for agents of Lyme disease and other zoonoses in North America.</title>
        <authorList>
            <person name="Milovic A."/>
            <person name="Bassam K."/>
            <person name="Shao H."/>
            <person name="Chatzistamou I."/>
            <person name="Tufts D.M."/>
            <person name="Diuk-Wasser M."/>
            <person name="Barbour A.G."/>
        </authorList>
    </citation>
    <scope>NUCLEOTIDE SEQUENCE</scope>
    <source>
        <strain evidence="1">LL4</strain>
    </source>
</reference>